<evidence type="ECO:0008006" key="3">
    <source>
        <dbReference type="Google" id="ProtNLM"/>
    </source>
</evidence>
<sequence length="75" mass="8528">MKKSNLLNVLHTENNKRRMFANILFKACEMEIPEGFGRLNRSQAMSDQIHGVMLARIRLIALTENGMVNPKSSLV</sequence>
<gene>
    <name evidence="1" type="ORF">WH50_18305</name>
</gene>
<evidence type="ECO:0000313" key="1">
    <source>
        <dbReference type="EMBL" id="PXF29905.1"/>
    </source>
</evidence>
<dbReference type="Proteomes" id="UP000248090">
    <property type="component" value="Unassembled WGS sequence"/>
</dbReference>
<comment type="caution">
    <text evidence="1">The sequence shown here is derived from an EMBL/GenBank/DDBJ whole genome shotgun (WGS) entry which is preliminary data.</text>
</comment>
<protein>
    <recommendedName>
        <fullName evidence="3">Transposase</fullName>
    </recommendedName>
</protein>
<reference evidence="1 2" key="1">
    <citation type="submission" date="2015-03" db="EMBL/GenBank/DDBJ databases">
        <authorList>
            <person name="Krishnan R."/>
            <person name="Midha S."/>
            <person name="Patil P.B."/>
            <person name="Rameshkumar N."/>
        </authorList>
    </citation>
    <scope>NUCLEOTIDE SEQUENCE [LARGE SCALE GENOMIC DNA]</scope>
    <source>
        <strain evidence="1 2">L1E11</strain>
    </source>
</reference>
<dbReference type="EMBL" id="LAPT01000093">
    <property type="protein sequence ID" value="PXF29905.1"/>
    <property type="molecule type" value="Genomic_DNA"/>
</dbReference>
<proteinExistence type="predicted"/>
<evidence type="ECO:0000313" key="2">
    <source>
        <dbReference type="Proteomes" id="UP000248090"/>
    </source>
</evidence>
<organism evidence="1 2">
    <name type="scientific">Pokkaliibacter plantistimulans</name>
    <dbReference type="NCBI Taxonomy" id="1635171"/>
    <lineage>
        <taxon>Bacteria</taxon>
        <taxon>Pseudomonadati</taxon>
        <taxon>Pseudomonadota</taxon>
        <taxon>Gammaproteobacteria</taxon>
        <taxon>Oceanospirillales</taxon>
        <taxon>Balneatrichaceae</taxon>
        <taxon>Pokkaliibacter</taxon>
    </lineage>
</organism>
<keyword evidence="2" id="KW-1185">Reference proteome</keyword>
<name>A0ABX5LTB4_9GAMM</name>
<accession>A0ABX5LTB4</accession>